<dbReference type="AlphaFoldDB" id="A0A1D3TWD3"/>
<evidence type="ECO:0000256" key="1">
    <source>
        <dbReference type="ARBA" id="ARBA00023239"/>
    </source>
</evidence>
<reference evidence="6 7" key="1">
    <citation type="submission" date="2016-09" db="EMBL/GenBank/DDBJ databases">
        <authorList>
            <person name="Capua I."/>
            <person name="De Benedictis P."/>
            <person name="Joannis T."/>
            <person name="Lombin L.H."/>
            <person name="Cattoli G."/>
        </authorList>
    </citation>
    <scope>NUCLEOTIDE SEQUENCE [LARGE SCALE GENOMIC DNA]</scope>
    <source>
        <strain evidence="6 7">GluBS11</strain>
    </source>
</reference>
<name>A0A1D3TWD3_9FIRM</name>
<dbReference type="GO" id="GO:0016829">
    <property type="term" value="F:lyase activity"/>
    <property type="evidence" value="ECO:0007669"/>
    <property type="project" value="UniProtKB-KW"/>
</dbReference>
<sequence>MFDNYVFTEGTCKNVEDKGQITGFSLQSLITYYRGIPCSMIHDIKVMVDGQEIPREKIRFSPDGTDYFTLDELTTVTTYKWEYGEQGTIFVEQAGGLSGGEHDVTLSIAVRVAYIPVPFGGTKTRQVMITQ</sequence>
<proteinExistence type="inferred from homology"/>
<accession>A0A1D3TWD3</accession>
<keyword evidence="1" id="KW-0456">Lyase</keyword>
<gene>
    <name evidence="6" type="ORF">SAMN05421730_102145</name>
</gene>
<evidence type="ECO:0000256" key="3">
    <source>
        <dbReference type="ARBA" id="ARBA00046336"/>
    </source>
</evidence>
<dbReference type="EMBL" id="FMKA01000021">
    <property type="protein sequence ID" value="SCP98497.1"/>
    <property type="molecule type" value="Genomic_DNA"/>
</dbReference>
<dbReference type="Pfam" id="PF19906">
    <property type="entry name" value="CGDB"/>
    <property type="match status" value="1"/>
</dbReference>
<dbReference type="STRING" id="1619234.SAMN05421730_102145"/>
<evidence type="ECO:0000256" key="2">
    <source>
        <dbReference type="ARBA" id="ARBA00023277"/>
    </source>
</evidence>
<protein>
    <recommendedName>
        <fullName evidence="4">C-deglycosylation enzyme beta subunit</fullName>
    </recommendedName>
</protein>
<feature type="domain" description="C-glycoside deglycosidase beta subunit" evidence="5">
    <location>
        <begin position="2"/>
        <end position="114"/>
    </location>
</feature>
<dbReference type="Proteomes" id="UP000199315">
    <property type="component" value="Unassembled WGS sequence"/>
</dbReference>
<evidence type="ECO:0000259" key="5">
    <source>
        <dbReference type="Pfam" id="PF19906"/>
    </source>
</evidence>
<comment type="similarity">
    <text evidence="3">Belongs to the C-glycoside deglycosidase beta subunit family.</text>
</comment>
<evidence type="ECO:0000313" key="6">
    <source>
        <dbReference type="EMBL" id="SCP98497.1"/>
    </source>
</evidence>
<dbReference type="RefSeq" id="WP_091235515.1">
    <property type="nucleotide sequence ID" value="NZ_FMKA01000021.1"/>
</dbReference>
<evidence type="ECO:0000256" key="4">
    <source>
        <dbReference type="ARBA" id="ARBA00047208"/>
    </source>
</evidence>
<evidence type="ECO:0000313" key="7">
    <source>
        <dbReference type="Proteomes" id="UP000199315"/>
    </source>
</evidence>
<dbReference type="OrthoDB" id="1956341at2"/>
<keyword evidence="7" id="KW-1185">Reference proteome</keyword>
<dbReference type="InterPro" id="IPR045959">
    <property type="entry name" value="CGDB"/>
</dbReference>
<keyword evidence="2" id="KW-0119">Carbohydrate metabolism</keyword>
<organism evidence="6 7">
    <name type="scientific">Anaerobium acetethylicum</name>
    <dbReference type="NCBI Taxonomy" id="1619234"/>
    <lineage>
        <taxon>Bacteria</taxon>
        <taxon>Bacillati</taxon>
        <taxon>Bacillota</taxon>
        <taxon>Clostridia</taxon>
        <taxon>Lachnospirales</taxon>
        <taxon>Lachnospiraceae</taxon>
        <taxon>Anaerobium</taxon>
    </lineage>
</organism>